<dbReference type="Gene3D" id="3.30.2350.10">
    <property type="entry name" value="Pseudouridine synthase"/>
    <property type="match status" value="1"/>
</dbReference>
<gene>
    <name evidence="6" type="ordered locus">Hore_08290</name>
</gene>
<dbReference type="GO" id="GO:0016798">
    <property type="term" value="F:hydrolase activity, acting on glycosyl bonds"/>
    <property type="evidence" value="ECO:0007669"/>
    <property type="project" value="UniProtKB-KW"/>
</dbReference>
<evidence type="ECO:0000313" key="6">
    <source>
        <dbReference type="EMBL" id="ACL69586.1"/>
    </source>
</evidence>
<keyword evidence="4" id="KW-0413">Isomerase</keyword>
<dbReference type="Pfam" id="PF00849">
    <property type="entry name" value="PseudoU_synth_2"/>
    <property type="match status" value="1"/>
</dbReference>
<feature type="active site" evidence="3">
    <location>
        <position position="148"/>
    </location>
</feature>
<dbReference type="GO" id="GO:0003723">
    <property type="term" value="F:RNA binding"/>
    <property type="evidence" value="ECO:0007669"/>
    <property type="project" value="InterPro"/>
</dbReference>
<name>B8CWB7_HALOH</name>
<keyword evidence="6" id="KW-0378">Hydrolase</keyword>
<dbReference type="RefSeq" id="WP_012635774.1">
    <property type="nucleotide sequence ID" value="NC_011899.1"/>
</dbReference>
<comment type="catalytic activity">
    <reaction evidence="1 4">
        <text>a uridine in RNA = a pseudouridine in RNA</text>
        <dbReference type="Rhea" id="RHEA:48348"/>
        <dbReference type="Rhea" id="RHEA-COMP:12068"/>
        <dbReference type="Rhea" id="RHEA-COMP:12069"/>
        <dbReference type="ChEBI" id="CHEBI:65314"/>
        <dbReference type="ChEBI" id="CHEBI:65315"/>
    </reaction>
</comment>
<dbReference type="PANTHER" id="PTHR21600">
    <property type="entry name" value="MITOCHONDRIAL RNA PSEUDOURIDINE SYNTHASE"/>
    <property type="match status" value="1"/>
</dbReference>
<dbReference type="Proteomes" id="UP000000719">
    <property type="component" value="Chromosome"/>
</dbReference>
<dbReference type="PANTHER" id="PTHR21600:SF35">
    <property type="entry name" value="PSEUDOURIDINE SYNTHASE"/>
    <property type="match status" value="1"/>
</dbReference>
<evidence type="ECO:0000256" key="2">
    <source>
        <dbReference type="ARBA" id="ARBA00010876"/>
    </source>
</evidence>
<reference evidence="6 7" key="1">
    <citation type="journal article" date="2009" name="PLoS ONE">
        <title>Genome analysis of the anaerobic thermohalophilic bacterium Halothermothrix orenii.</title>
        <authorList>
            <person name="Mavromatis K."/>
            <person name="Ivanova N."/>
            <person name="Anderson I."/>
            <person name="Lykidis A."/>
            <person name="Hooper S.D."/>
            <person name="Sun H."/>
            <person name="Kunin V."/>
            <person name="Lapidus A."/>
            <person name="Hugenholtz P."/>
            <person name="Patel B."/>
            <person name="Kyrpides N.C."/>
        </authorList>
    </citation>
    <scope>NUCLEOTIDE SEQUENCE [LARGE SCALE GENOMIC DNA]</scope>
    <source>
        <strain evidence="7">H 168 / OCM 544 / DSM 9562</strain>
    </source>
</reference>
<keyword evidence="7" id="KW-1185">Reference proteome</keyword>
<accession>B8CWB7</accession>
<dbReference type="HOGENOM" id="CLU_016902_8_2_9"/>
<protein>
    <recommendedName>
        <fullName evidence="4">Pseudouridine synthase</fullName>
        <ecNumber evidence="4">5.4.99.-</ecNumber>
    </recommendedName>
</protein>
<dbReference type="NCBIfam" id="TIGR00005">
    <property type="entry name" value="rluA_subfam"/>
    <property type="match status" value="1"/>
</dbReference>
<dbReference type="InterPro" id="IPR006225">
    <property type="entry name" value="PsdUridine_synth_RluC/D"/>
</dbReference>
<dbReference type="EC" id="5.4.99.-" evidence="4"/>
<proteinExistence type="inferred from homology"/>
<evidence type="ECO:0000256" key="1">
    <source>
        <dbReference type="ARBA" id="ARBA00000073"/>
    </source>
</evidence>
<comment type="similarity">
    <text evidence="2 4">Belongs to the pseudouridine synthase RluA family.</text>
</comment>
<dbReference type="InterPro" id="IPR006224">
    <property type="entry name" value="PsdUridine_synth_RluA-like_CS"/>
</dbReference>
<dbReference type="GO" id="GO:0009982">
    <property type="term" value="F:pseudouridine synthase activity"/>
    <property type="evidence" value="ECO:0007669"/>
    <property type="project" value="InterPro"/>
</dbReference>
<dbReference type="OrthoDB" id="9807829at2"/>
<dbReference type="GO" id="GO:0140098">
    <property type="term" value="F:catalytic activity, acting on RNA"/>
    <property type="evidence" value="ECO:0007669"/>
    <property type="project" value="UniProtKB-ARBA"/>
</dbReference>
<dbReference type="EMBL" id="CP001098">
    <property type="protein sequence ID" value="ACL69586.1"/>
    <property type="molecule type" value="Genomic_DNA"/>
</dbReference>
<organism evidence="6 7">
    <name type="scientific">Halothermothrix orenii (strain H 168 / OCM 544 / DSM 9562)</name>
    <dbReference type="NCBI Taxonomy" id="373903"/>
    <lineage>
        <taxon>Bacteria</taxon>
        <taxon>Bacillati</taxon>
        <taxon>Bacillota</taxon>
        <taxon>Clostridia</taxon>
        <taxon>Halanaerobiales</taxon>
        <taxon>Halothermotrichaceae</taxon>
        <taxon>Halothermothrix</taxon>
    </lineage>
</organism>
<evidence type="ECO:0000313" key="7">
    <source>
        <dbReference type="Proteomes" id="UP000000719"/>
    </source>
</evidence>
<dbReference type="SUPFAM" id="SSF55120">
    <property type="entry name" value="Pseudouridine synthase"/>
    <property type="match status" value="1"/>
</dbReference>
<dbReference type="SUPFAM" id="SSF55174">
    <property type="entry name" value="Alpha-L RNA-binding motif"/>
    <property type="match status" value="1"/>
</dbReference>
<dbReference type="GO" id="GO:0000455">
    <property type="term" value="P:enzyme-directed rRNA pseudouridine synthesis"/>
    <property type="evidence" value="ECO:0007669"/>
    <property type="project" value="TreeGrafter"/>
</dbReference>
<dbReference type="eggNOG" id="COG0564">
    <property type="taxonomic scope" value="Bacteria"/>
</dbReference>
<comment type="function">
    <text evidence="4">Responsible for synthesis of pseudouridine from uracil.</text>
</comment>
<keyword evidence="6" id="KW-0326">Glycosidase</keyword>
<dbReference type="KEGG" id="hor:Hore_08290"/>
<dbReference type="CDD" id="cd02869">
    <property type="entry name" value="PseudoU_synth_RluA_like"/>
    <property type="match status" value="1"/>
</dbReference>
<evidence type="ECO:0000259" key="5">
    <source>
        <dbReference type="Pfam" id="PF00849"/>
    </source>
</evidence>
<dbReference type="AlphaFoldDB" id="B8CWB7"/>
<evidence type="ECO:0000256" key="4">
    <source>
        <dbReference type="RuleBase" id="RU362028"/>
    </source>
</evidence>
<evidence type="ECO:0000256" key="3">
    <source>
        <dbReference type="PIRSR" id="PIRSR606225-1"/>
    </source>
</evidence>
<sequence length="310" mass="36176">MRLKPDIDHFKNKEEITSYRISDEEAGVTLYTFLKNRLKMSRKFIRKMGREYRIRLNCRYVKFTEVKLNSGDLIEFNLNFKEKTYYDPAPLDLDIIYEDRHLLVINKPANMLVHPTPVEKSNTIVNGVLYHMRNQGNYNLVRPIHRLDRNTTGLLLIAKNQYAHNYITHQFQNNNIHREYLAFVHGNVEFKKESINAPIGKTRDSLIKRKVDHTLGKRAVTHIKVVKPGGLISLIRVKLETGRTHQIRVHLSHLGHPLLGDTLYGGEDILIKRPALHSYKVTCCLPFKHKEVTFKAPLPVDMEKLKKQLI</sequence>
<dbReference type="STRING" id="373903.Hore_08290"/>
<dbReference type="PROSITE" id="PS01129">
    <property type="entry name" value="PSI_RLU"/>
    <property type="match status" value="1"/>
</dbReference>
<dbReference type="InterPro" id="IPR050188">
    <property type="entry name" value="RluA_PseudoU_synthase"/>
</dbReference>
<feature type="domain" description="Pseudouridine synthase RsuA/RluA-like" evidence="5">
    <location>
        <begin position="101"/>
        <end position="253"/>
    </location>
</feature>
<dbReference type="InterPro" id="IPR006145">
    <property type="entry name" value="PsdUridine_synth_RsuA/RluA"/>
</dbReference>
<dbReference type="InterPro" id="IPR020103">
    <property type="entry name" value="PsdUridine_synth_cat_dom_sf"/>
</dbReference>